<protein>
    <submittedName>
        <fullName evidence="1">Uncharacterized protein</fullName>
    </submittedName>
</protein>
<reference evidence="1" key="1">
    <citation type="submission" date="2021-08" db="EMBL/GenBank/DDBJ databases">
        <authorList>
            <person name="Misof B."/>
            <person name="Oliver O."/>
            <person name="Podsiadlowski L."/>
            <person name="Donath A."/>
            <person name="Peters R."/>
            <person name="Mayer C."/>
            <person name="Rust J."/>
            <person name="Gunkel S."/>
            <person name="Lesny P."/>
            <person name="Martin S."/>
            <person name="Oeyen J.P."/>
            <person name="Petersen M."/>
            <person name="Panagiotis P."/>
            <person name="Wilbrandt J."/>
            <person name="Tanja T."/>
        </authorList>
    </citation>
    <scope>NUCLEOTIDE SEQUENCE</scope>
    <source>
        <strain evidence="1">GBR_01_08_01A</strain>
        <tissue evidence="1">Thorax + abdomen</tissue>
    </source>
</reference>
<evidence type="ECO:0000313" key="2">
    <source>
        <dbReference type="Proteomes" id="UP001258017"/>
    </source>
</evidence>
<dbReference type="EMBL" id="JAIFRP010000014">
    <property type="protein sequence ID" value="KAK2586257.1"/>
    <property type="molecule type" value="Genomic_DNA"/>
</dbReference>
<dbReference type="AlphaFoldDB" id="A0AAD9RUL8"/>
<sequence length="160" mass="17637">MEEGTTRGARVEGLVRWDEMGKALTLLACLVPLQGMVDTQGAHASVYPGNCKSYVDPLTVIKNRPAEHIPRTTHQKLLDSYVSGCNGPGNACVFPLAFFSGVVGVPGERSCQLNISQMYSNDVWTIPTSRSIKSPFYVSILRSRLAKTIDFEFGLYHRDI</sequence>
<reference evidence="1" key="2">
    <citation type="journal article" date="2023" name="Commun. Biol.">
        <title>Intrasexual cuticular hydrocarbon dimorphism in a wasp sheds light on hydrocarbon biosynthesis genes in Hymenoptera.</title>
        <authorList>
            <person name="Moris V.C."/>
            <person name="Podsiadlowski L."/>
            <person name="Martin S."/>
            <person name="Oeyen J.P."/>
            <person name="Donath A."/>
            <person name="Petersen M."/>
            <person name="Wilbrandt J."/>
            <person name="Misof B."/>
            <person name="Liedtke D."/>
            <person name="Thamm M."/>
            <person name="Scheiner R."/>
            <person name="Schmitt T."/>
            <person name="Niehuis O."/>
        </authorList>
    </citation>
    <scope>NUCLEOTIDE SEQUENCE</scope>
    <source>
        <strain evidence="1">GBR_01_08_01A</strain>
    </source>
</reference>
<proteinExistence type="predicted"/>
<keyword evidence="2" id="KW-1185">Reference proteome</keyword>
<evidence type="ECO:0000313" key="1">
    <source>
        <dbReference type="EMBL" id="KAK2586257.1"/>
    </source>
</evidence>
<dbReference type="Proteomes" id="UP001258017">
    <property type="component" value="Unassembled WGS sequence"/>
</dbReference>
<name>A0AAD9RUL8_9HYME</name>
<comment type="caution">
    <text evidence="1">The sequence shown here is derived from an EMBL/GenBank/DDBJ whole genome shotgun (WGS) entry which is preliminary data.</text>
</comment>
<accession>A0AAD9RUL8</accession>
<organism evidence="1 2">
    <name type="scientific">Odynerus spinipes</name>
    <dbReference type="NCBI Taxonomy" id="1348599"/>
    <lineage>
        <taxon>Eukaryota</taxon>
        <taxon>Metazoa</taxon>
        <taxon>Ecdysozoa</taxon>
        <taxon>Arthropoda</taxon>
        <taxon>Hexapoda</taxon>
        <taxon>Insecta</taxon>
        <taxon>Pterygota</taxon>
        <taxon>Neoptera</taxon>
        <taxon>Endopterygota</taxon>
        <taxon>Hymenoptera</taxon>
        <taxon>Apocrita</taxon>
        <taxon>Aculeata</taxon>
        <taxon>Vespoidea</taxon>
        <taxon>Vespidae</taxon>
        <taxon>Eumeninae</taxon>
        <taxon>Odynerus</taxon>
    </lineage>
</organism>
<gene>
    <name evidence="1" type="ORF">KPH14_001513</name>
</gene>